<dbReference type="Pfam" id="PF18565">
    <property type="entry name" value="Glyco_hydro2_C5"/>
    <property type="match status" value="1"/>
</dbReference>
<keyword evidence="3" id="KW-0326">Glycosidase</keyword>
<dbReference type="SUPFAM" id="SSF51445">
    <property type="entry name" value="(Trans)glycosidases"/>
    <property type="match status" value="1"/>
</dbReference>
<dbReference type="Proteomes" id="UP000325827">
    <property type="component" value="Unassembled WGS sequence"/>
</dbReference>
<dbReference type="PRINTS" id="PR00132">
    <property type="entry name" value="GLHYDRLASE2"/>
</dbReference>
<dbReference type="InterPro" id="IPR006103">
    <property type="entry name" value="Glyco_hydro_2_cat"/>
</dbReference>
<protein>
    <submittedName>
        <fullName evidence="8">Glycoside hydrolase family 2 protein</fullName>
    </submittedName>
</protein>
<proteinExistence type="inferred from homology"/>
<dbReference type="InterPro" id="IPR006102">
    <property type="entry name" value="Ig-like_GH2"/>
</dbReference>
<dbReference type="GO" id="GO:0005975">
    <property type="term" value="P:carbohydrate metabolic process"/>
    <property type="evidence" value="ECO:0007669"/>
    <property type="project" value="InterPro"/>
</dbReference>
<dbReference type="Gene3D" id="3.20.20.80">
    <property type="entry name" value="Glycosidases"/>
    <property type="match status" value="1"/>
</dbReference>
<keyword evidence="2 8" id="KW-0378">Hydrolase</keyword>
<reference evidence="9" key="1">
    <citation type="submission" date="2019-09" db="EMBL/GenBank/DDBJ databases">
        <title>Mumia zhuanghuii sp. nov. isolated from the intestinal contents of plateau pika (Ochotona curzoniae) in the Qinghai-Tibet plateau of China.</title>
        <authorList>
            <person name="Tian Z."/>
        </authorList>
    </citation>
    <scope>NUCLEOTIDE SEQUENCE [LARGE SCALE GENOMIC DNA]</scope>
    <source>
        <strain evidence="9">JCM 30598</strain>
    </source>
</reference>
<accession>A0A5J5IYH2</accession>
<dbReference type="Pfam" id="PF02836">
    <property type="entry name" value="Glyco_hydro_2_C"/>
    <property type="match status" value="1"/>
</dbReference>
<dbReference type="Pfam" id="PF00703">
    <property type="entry name" value="Glyco_hydro_2"/>
    <property type="match status" value="1"/>
</dbReference>
<gene>
    <name evidence="8" type="ORF">F6B43_15540</name>
</gene>
<evidence type="ECO:0000259" key="6">
    <source>
        <dbReference type="Pfam" id="PF16355"/>
    </source>
</evidence>
<dbReference type="InterPro" id="IPR051913">
    <property type="entry name" value="GH2_Domain-Containing"/>
</dbReference>
<evidence type="ECO:0000259" key="5">
    <source>
        <dbReference type="Pfam" id="PF02836"/>
    </source>
</evidence>
<name>A0A5J5IYH2_9MICO</name>
<keyword evidence="9" id="KW-1185">Reference proteome</keyword>
<evidence type="ECO:0000259" key="7">
    <source>
        <dbReference type="Pfam" id="PF18565"/>
    </source>
</evidence>
<comment type="similarity">
    <text evidence="1">Belongs to the glycosyl hydrolase 2 family.</text>
</comment>
<evidence type="ECO:0000313" key="8">
    <source>
        <dbReference type="EMBL" id="KAA9106541.1"/>
    </source>
</evidence>
<dbReference type="SUPFAM" id="SSF49303">
    <property type="entry name" value="beta-Galactosidase/glucuronidase domain"/>
    <property type="match status" value="1"/>
</dbReference>
<dbReference type="GO" id="GO:0004553">
    <property type="term" value="F:hydrolase activity, hydrolyzing O-glycosyl compounds"/>
    <property type="evidence" value="ECO:0007669"/>
    <property type="project" value="InterPro"/>
</dbReference>
<dbReference type="EMBL" id="VYSA01000003">
    <property type="protein sequence ID" value="KAA9106541.1"/>
    <property type="molecule type" value="Genomic_DNA"/>
</dbReference>
<sequence length="858" mass="93567">MNLPHSGGFCATVFKTATHGYFRRDVEEDVVPSEQIAVAEVESRDDSRRAPGRVLFNDGWGFRNKVTAFQELGGSVASGWNNVHLPHDALIAQPRRADFPRGEMNGYFAGGVFEYRKTYRASTEDSGRRILLEFDGVYRDAAIYVNGSLAGQRAFGYSRFAVRIDPFLVFDAENEIRVECRTHLDSRWYAGAGIYRDVHLVVKDAGHIVRDAVRVTSPTVEHDAAVVEVIADIENAGPLTKTYRVDVLILDPEGAIVGTGSSPVTLLPGTRATARQRLFLDNPALWSVDAPNLHDVLLTLRDGERVVDEESTVVGIRSLQLDPRHGLRINGEIVKLRGACIHLDNGPLGAVSMRAAEERKVARLKDAGFNAIRSSHCPMSTALLDACDRLGMLVMDETFDVWTSGKSDYDYSFDFPEWWERDVEALVAKDFNHPSVIFYSIGNEIPETGTPIGSTWGRRLAEKVRSLDPTRFVTNGINPFVAMLDTIVPQMKARRDAAADTTAGGGGVNTMMAGFGQMMGHIQASDAATERTEESFAVLDVAGMNYSDARYVADRERFPDRIIVGTETWPNSIANNWALVEADPRVIGDFTWTGWDYLGETGIGAIRYADAMVEGSGFSGGFPELTAWCGDIDIIGDRRPVSFFRETVFGLRSVPYIAVQRPENHGRPIGVATPWAWSDSICSWSWPGSEGRPAVVEVYSDADEIELQLNGARLALVPVQDYRVEFDTIYQPGTLVAIAYTAGVETGRATVETDLARELSIDVEGNPVLSDGTDLAYLPITLTGGGGDQPVKLTITGPAVLQAFGSGAPVTTESFDSAIHTTFDGRALAILRPTGFGEITVTAETDGCTPATITLTAQ</sequence>
<dbReference type="Gene3D" id="2.60.120.260">
    <property type="entry name" value="Galactose-binding domain-like"/>
    <property type="match status" value="1"/>
</dbReference>
<dbReference type="PANTHER" id="PTHR42732:SF1">
    <property type="entry name" value="BETA-MANNOSIDASE"/>
    <property type="match status" value="1"/>
</dbReference>
<dbReference type="AlphaFoldDB" id="A0A5J5IYH2"/>
<dbReference type="OrthoDB" id="9762066at2"/>
<dbReference type="PANTHER" id="PTHR42732">
    <property type="entry name" value="BETA-GALACTOSIDASE"/>
    <property type="match status" value="1"/>
</dbReference>
<dbReference type="InterPro" id="IPR017853">
    <property type="entry name" value="GH"/>
</dbReference>
<evidence type="ECO:0000256" key="3">
    <source>
        <dbReference type="ARBA" id="ARBA00023295"/>
    </source>
</evidence>
<feature type="domain" description="Glycoside hydrolase family 2 catalytic" evidence="5">
    <location>
        <begin position="327"/>
        <end position="494"/>
    </location>
</feature>
<feature type="domain" description="Glycoside hydrolase family 2" evidence="7">
    <location>
        <begin position="763"/>
        <end position="854"/>
    </location>
</feature>
<evidence type="ECO:0000256" key="1">
    <source>
        <dbReference type="ARBA" id="ARBA00007401"/>
    </source>
</evidence>
<feature type="domain" description="DUF4982" evidence="6">
    <location>
        <begin position="691"/>
        <end position="746"/>
    </location>
</feature>
<dbReference type="InterPro" id="IPR006101">
    <property type="entry name" value="Glyco_hydro_2"/>
</dbReference>
<dbReference type="InterPro" id="IPR040605">
    <property type="entry name" value="Glyco_hydro2_dom5"/>
</dbReference>
<evidence type="ECO:0000259" key="4">
    <source>
        <dbReference type="Pfam" id="PF00703"/>
    </source>
</evidence>
<dbReference type="SUPFAM" id="SSF49785">
    <property type="entry name" value="Galactose-binding domain-like"/>
    <property type="match status" value="1"/>
</dbReference>
<dbReference type="InterPro" id="IPR008979">
    <property type="entry name" value="Galactose-bd-like_sf"/>
</dbReference>
<dbReference type="Gene3D" id="2.60.40.10">
    <property type="entry name" value="Immunoglobulins"/>
    <property type="match status" value="3"/>
</dbReference>
<comment type="caution">
    <text evidence="8">The sequence shown here is derived from an EMBL/GenBank/DDBJ whole genome shotgun (WGS) entry which is preliminary data.</text>
</comment>
<feature type="domain" description="Glycoside hydrolase family 2 immunoglobulin-like beta-sandwich" evidence="4">
    <location>
        <begin position="213"/>
        <end position="317"/>
    </location>
</feature>
<dbReference type="InterPro" id="IPR032311">
    <property type="entry name" value="DUF4982"/>
</dbReference>
<organism evidence="8 9">
    <name type="scientific">Microbacterium rhizomatis</name>
    <dbReference type="NCBI Taxonomy" id="1631477"/>
    <lineage>
        <taxon>Bacteria</taxon>
        <taxon>Bacillati</taxon>
        <taxon>Actinomycetota</taxon>
        <taxon>Actinomycetes</taxon>
        <taxon>Micrococcales</taxon>
        <taxon>Microbacteriaceae</taxon>
        <taxon>Microbacterium</taxon>
    </lineage>
</organism>
<dbReference type="InterPro" id="IPR013783">
    <property type="entry name" value="Ig-like_fold"/>
</dbReference>
<dbReference type="InterPro" id="IPR036156">
    <property type="entry name" value="Beta-gal/glucu_dom_sf"/>
</dbReference>
<dbReference type="Pfam" id="PF16355">
    <property type="entry name" value="DUF4982"/>
    <property type="match status" value="1"/>
</dbReference>
<evidence type="ECO:0000313" key="9">
    <source>
        <dbReference type="Proteomes" id="UP000325827"/>
    </source>
</evidence>
<evidence type="ECO:0000256" key="2">
    <source>
        <dbReference type="ARBA" id="ARBA00022801"/>
    </source>
</evidence>